<dbReference type="Gene3D" id="3.40.462.20">
    <property type="match status" value="1"/>
</dbReference>
<evidence type="ECO:0000256" key="4">
    <source>
        <dbReference type="ARBA" id="ARBA00022827"/>
    </source>
</evidence>
<dbReference type="PROSITE" id="PS51387">
    <property type="entry name" value="FAD_PCMH"/>
    <property type="match status" value="1"/>
</dbReference>
<dbReference type="InterPro" id="IPR016166">
    <property type="entry name" value="FAD-bd_PCMH"/>
</dbReference>
<evidence type="ECO:0000256" key="1">
    <source>
        <dbReference type="ARBA" id="ARBA00001974"/>
    </source>
</evidence>
<dbReference type="GO" id="GO:0016491">
    <property type="term" value="F:oxidoreductase activity"/>
    <property type="evidence" value="ECO:0007669"/>
    <property type="project" value="UniProtKB-KW"/>
</dbReference>
<comment type="caution">
    <text evidence="7">The sequence shown here is derived from an EMBL/GenBank/DDBJ whole genome shotgun (WGS) entry which is preliminary data.</text>
</comment>
<dbReference type="InterPro" id="IPR016167">
    <property type="entry name" value="FAD-bd_PCMH_sub1"/>
</dbReference>
<accession>U1MN79</accession>
<dbReference type="InterPro" id="IPR006094">
    <property type="entry name" value="Oxid_FAD_bind_N"/>
</dbReference>
<dbReference type="InterPro" id="IPR036318">
    <property type="entry name" value="FAD-bd_PCMH-like_sf"/>
</dbReference>
<organism evidence="7 8">
    <name type="scientific">Agrococcus pavilionensis RW1</name>
    <dbReference type="NCBI Taxonomy" id="1330458"/>
    <lineage>
        <taxon>Bacteria</taxon>
        <taxon>Bacillati</taxon>
        <taxon>Actinomycetota</taxon>
        <taxon>Actinomycetes</taxon>
        <taxon>Micrococcales</taxon>
        <taxon>Microbacteriaceae</taxon>
        <taxon>Agrococcus</taxon>
    </lineage>
</organism>
<dbReference type="GO" id="GO:0071949">
    <property type="term" value="F:FAD binding"/>
    <property type="evidence" value="ECO:0007669"/>
    <property type="project" value="InterPro"/>
</dbReference>
<keyword evidence="4" id="KW-0274">FAD</keyword>
<gene>
    <name evidence="7" type="ORF">L332_02500</name>
</gene>
<name>U1MN79_9MICO</name>
<dbReference type="AlphaFoldDB" id="U1MN79"/>
<reference evidence="7 8" key="1">
    <citation type="journal article" date="2013" name="Genome Announc.">
        <title>First draft genome sequence from a member of the genus agrococcus, isolated from modern microbialites.</title>
        <authorList>
            <person name="White R.A.III."/>
            <person name="Grassa C.J."/>
            <person name="Suttle C.A."/>
        </authorList>
    </citation>
    <scope>NUCLEOTIDE SEQUENCE [LARGE SCALE GENOMIC DNA]</scope>
    <source>
        <strain evidence="7 8">RW1</strain>
    </source>
</reference>
<evidence type="ECO:0000256" key="2">
    <source>
        <dbReference type="ARBA" id="ARBA00005466"/>
    </source>
</evidence>
<dbReference type="PANTHER" id="PTHR42973">
    <property type="entry name" value="BINDING OXIDOREDUCTASE, PUTATIVE (AFU_ORTHOLOGUE AFUA_1G17690)-RELATED"/>
    <property type="match status" value="1"/>
</dbReference>
<dbReference type="Pfam" id="PF01565">
    <property type="entry name" value="FAD_binding_4"/>
    <property type="match status" value="1"/>
</dbReference>
<proteinExistence type="inferred from homology"/>
<evidence type="ECO:0000256" key="5">
    <source>
        <dbReference type="ARBA" id="ARBA00023002"/>
    </source>
</evidence>
<comment type="cofactor">
    <cofactor evidence="1">
        <name>FAD</name>
        <dbReference type="ChEBI" id="CHEBI:57692"/>
    </cofactor>
</comment>
<keyword evidence="5" id="KW-0560">Oxidoreductase</keyword>
<keyword evidence="8" id="KW-1185">Reference proteome</keyword>
<protein>
    <recommendedName>
        <fullName evidence="6">FAD-binding PCMH-type domain-containing protein</fullName>
    </recommendedName>
</protein>
<keyword evidence="3" id="KW-0285">Flavoprotein</keyword>
<evidence type="ECO:0000313" key="8">
    <source>
        <dbReference type="Proteomes" id="UP000016462"/>
    </source>
</evidence>
<dbReference type="Proteomes" id="UP000016462">
    <property type="component" value="Unassembled WGS sequence"/>
</dbReference>
<comment type="similarity">
    <text evidence="2">Belongs to the oxygen-dependent FAD-linked oxidoreductase family.</text>
</comment>
<dbReference type="SUPFAM" id="SSF56176">
    <property type="entry name" value="FAD-binding/transporter-associated domain-like"/>
    <property type="match status" value="1"/>
</dbReference>
<dbReference type="Gene3D" id="3.30.43.10">
    <property type="entry name" value="Uridine Diphospho-n-acetylenolpyruvylglucosamine Reductase, domain 2"/>
    <property type="match status" value="1"/>
</dbReference>
<dbReference type="Gene3D" id="3.30.465.10">
    <property type="match status" value="1"/>
</dbReference>
<feature type="domain" description="FAD-binding PCMH-type" evidence="6">
    <location>
        <begin position="36"/>
        <end position="204"/>
    </location>
</feature>
<evidence type="ECO:0000256" key="3">
    <source>
        <dbReference type="ARBA" id="ARBA00022630"/>
    </source>
</evidence>
<dbReference type="EMBL" id="ASHR01000033">
    <property type="protein sequence ID" value="ERG63321.1"/>
    <property type="molecule type" value="Genomic_DNA"/>
</dbReference>
<dbReference type="InterPro" id="IPR050416">
    <property type="entry name" value="FAD-linked_Oxidoreductase"/>
</dbReference>
<evidence type="ECO:0000259" key="6">
    <source>
        <dbReference type="PROSITE" id="PS51387"/>
    </source>
</evidence>
<dbReference type="InterPro" id="IPR016169">
    <property type="entry name" value="FAD-bd_PCMH_sub2"/>
</dbReference>
<sequence>MTAPDLSSLASSLSGRLTLPDDPAFDAERSPWNLSIDQRPLAVAHPDGLDDLRAILAAARDAGVAIAVQPSGHGASSALERSILVRTAAFDRFDIDADARVATIGAGVTWGPVIDALDGTGLVIPSGTSRVVTPAGYLTGGGHSWLSRWAGLGAQSLRAAWILRPDGTHERVDDASDPDTMWALRGAGGLVGIVTQLEVDLLEAPGMVGGVLSFDAADGPTVFRVVRDAAADAPEGLGAFVSSMRMPDAPMLPEHIRGQSFVTVEVLARSESDLALLEALRAAATPTEERLGPITQAGMAAMSMEPEEPSPGGGSSHALAELPDAAIDDFFAWRSREEQRPLVGFTLRMLGGVLHEPARPAFATLAGAAWISHSLVPQFPGTPVEPGLASLAGLDALLRPHRAERMVPTFLGPGETLEQCAPADDVARLRSIRDAADPDGVLHEGRLPR</sequence>
<evidence type="ECO:0000313" key="7">
    <source>
        <dbReference type="EMBL" id="ERG63321.1"/>
    </source>
</evidence>
<dbReference type="PANTHER" id="PTHR42973:SF39">
    <property type="entry name" value="FAD-BINDING PCMH-TYPE DOMAIN-CONTAINING PROTEIN"/>
    <property type="match status" value="1"/>
</dbReference>